<gene>
    <name evidence="6" type="ORF">GCM10010470_37160</name>
</gene>
<feature type="region of interest" description="Disordered" evidence="4">
    <location>
        <begin position="271"/>
        <end position="291"/>
    </location>
</feature>
<evidence type="ECO:0000313" key="6">
    <source>
        <dbReference type="EMBL" id="GAA2798557.1"/>
    </source>
</evidence>
<proteinExistence type="predicted"/>
<dbReference type="Gene3D" id="3.20.20.60">
    <property type="entry name" value="Phosphoenolpyruvate-binding domains"/>
    <property type="match status" value="1"/>
</dbReference>
<sequence>MDVPVRRGSAWLIAPAFRYRRSASAAADVVVLDLEDSVPAEDKPTARAAAVDRVREVVDDHDTVLGVRVNAPGTLHGLHDLVAFAESGVCPAVVVVPKVESSRDVELVATVLDRGHGPPAVWALVETPRAFQHLAEILGSQWLAGVVFGAADYAAATGCARSSQALWYPRSALAAGAAAAGVPALDSPYFDLDDPEGLQREAEQARDLGFTGKGAVHPRQLPVIRDAFAASEQELAQAHAVLAAAEAAHGGITTVDGRMVGPPIVAAARAVTAHAATPHGRSSKEESGAEQ</sequence>
<dbReference type="SUPFAM" id="SSF51621">
    <property type="entry name" value="Phosphoenolpyruvate/pyruvate domain"/>
    <property type="match status" value="1"/>
</dbReference>
<evidence type="ECO:0000256" key="1">
    <source>
        <dbReference type="ARBA" id="ARBA00001946"/>
    </source>
</evidence>
<keyword evidence="2" id="KW-0479">Metal-binding</keyword>
<dbReference type="PIRSF" id="PIRSF015582">
    <property type="entry name" value="Cit_lyase_B"/>
    <property type="match status" value="1"/>
</dbReference>
<dbReference type="Proteomes" id="UP001500979">
    <property type="component" value="Unassembled WGS sequence"/>
</dbReference>
<name>A0ABN3VEZ5_9PSEU</name>
<dbReference type="InterPro" id="IPR015813">
    <property type="entry name" value="Pyrv/PenolPyrv_kinase-like_dom"/>
</dbReference>
<feature type="domain" description="HpcH/HpaI aldolase/citrate lyase" evidence="5">
    <location>
        <begin position="22"/>
        <end position="218"/>
    </location>
</feature>
<dbReference type="InterPro" id="IPR040442">
    <property type="entry name" value="Pyrv_kinase-like_dom_sf"/>
</dbReference>
<dbReference type="InterPro" id="IPR005000">
    <property type="entry name" value="Aldolase/citrate-lyase_domain"/>
</dbReference>
<protein>
    <submittedName>
        <fullName evidence="6">CoA ester lyase</fullName>
    </submittedName>
</protein>
<reference evidence="6 7" key="1">
    <citation type="journal article" date="2019" name="Int. J. Syst. Evol. Microbiol.">
        <title>The Global Catalogue of Microorganisms (GCM) 10K type strain sequencing project: providing services to taxonomists for standard genome sequencing and annotation.</title>
        <authorList>
            <consortium name="The Broad Institute Genomics Platform"/>
            <consortium name="The Broad Institute Genome Sequencing Center for Infectious Disease"/>
            <person name="Wu L."/>
            <person name="Ma J."/>
        </authorList>
    </citation>
    <scope>NUCLEOTIDE SEQUENCE [LARGE SCALE GENOMIC DNA]</scope>
    <source>
        <strain evidence="6 7">JCM 9383</strain>
    </source>
</reference>
<dbReference type="PANTHER" id="PTHR32308">
    <property type="entry name" value="LYASE BETA SUBUNIT, PUTATIVE (AFU_ORTHOLOGUE AFUA_4G13030)-RELATED"/>
    <property type="match status" value="1"/>
</dbReference>
<keyword evidence="3" id="KW-0460">Magnesium</keyword>
<evidence type="ECO:0000256" key="4">
    <source>
        <dbReference type="SAM" id="MobiDB-lite"/>
    </source>
</evidence>
<dbReference type="EMBL" id="BAAAUX010000015">
    <property type="protein sequence ID" value="GAA2798557.1"/>
    <property type="molecule type" value="Genomic_DNA"/>
</dbReference>
<keyword evidence="7" id="KW-1185">Reference proteome</keyword>
<comment type="caution">
    <text evidence="6">The sequence shown here is derived from an EMBL/GenBank/DDBJ whole genome shotgun (WGS) entry which is preliminary data.</text>
</comment>
<feature type="compositionally biased region" description="Basic and acidic residues" evidence="4">
    <location>
        <begin position="282"/>
        <end position="291"/>
    </location>
</feature>
<dbReference type="GO" id="GO:0016829">
    <property type="term" value="F:lyase activity"/>
    <property type="evidence" value="ECO:0007669"/>
    <property type="project" value="UniProtKB-KW"/>
</dbReference>
<evidence type="ECO:0000313" key="7">
    <source>
        <dbReference type="Proteomes" id="UP001500979"/>
    </source>
</evidence>
<dbReference type="InterPro" id="IPR011206">
    <property type="entry name" value="Citrate_lyase_beta/mcl1/mcl2"/>
</dbReference>
<comment type="cofactor">
    <cofactor evidence="1">
        <name>Mg(2+)</name>
        <dbReference type="ChEBI" id="CHEBI:18420"/>
    </cofactor>
</comment>
<dbReference type="PANTHER" id="PTHR32308:SF0">
    <property type="entry name" value="HPCH_HPAI ALDOLASE_CITRATE LYASE DOMAIN-CONTAINING PROTEIN"/>
    <property type="match status" value="1"/>
</dbReference>
<evidence type="ECO:0000259" key="5">
    <source>
        <dbReference type="Pfam" id="PF03328"/>
    </source>
</evidence>
<evidence type="ECO:0000256" key="3">
    <source>
        <dbReference type="ARBA" id="ARBA00022842"/>
    </source>
</evidence>
<dbReference type="Pfam" id="PF03328">
    <property type="entry name" value="HpcH_HpaI"/>
    <property type="match status" value="1"/>
</dbReference>
<dbReference type="RefSeq" id="WP_344681387.1">
    <property type="nucleotide sequence ID" value="NZ_BAAAUX010000015.1"/>
</dbReference>
<evidence type="ECO:0000256" key="2">
    <source>
        <dbReference type="ARBA" id="ARBA00022723"/>
    </source>
</evidence>
<accession>A0ABN3VEZ5</accession>
<organism evidence="6 7">
    <name type="scientific">Saccharopolyspora taberi</name>
    <dbReference type="NCBI Taxonomy" id="60895"/>
    <lineage>
        <taxon>Bacteria</taxon>
        <taxon>Bacillati</taxon>
        <taxon>Actinomycetota</taxon>
        <taxon>Actinomycetes</taxon>
        <taxon>Pseudonocardiales</taxon>
        <taxon>Pseudonocardiaceae</taxon>
        <taxon>Saccharopolyspora</taxon>
    </lineage>
</organism>
<keyword evidence="6" id="KW-0456">Lyase</keyword>